<sequence length="389" mass="41392">MQAPRKPTTIVAAARPDADPAYAGIVPPLWASDTFRWDDADTKPTYDYARTVSPNRDLLCEALCELEGAAGGVVTNSGQSAALLALLLLPAGALVVAPQDCYGGTYRLIAGLEEQGKLRAHFVDMLDDAAFDAALAETPAMVWLETPSNPLLRITDIAKRASAARAAGALVVADNTLPTPCRQKPLDLGCDLVMHSTTKALNGHADLFGGALLAREEELVERLRWWSNAAGLNGSAQDAWQTLRGLRTLPLRIDRLEASAARIAAWLDERAEVLQVNYPGLPSHPDYALAARQQSGPGFMISFRLKDADAVAGFLSRLRLISLASSLGGFATLICKPATMTHRGMPPEAQAKAGIHPDLLRVSVGLEDADDLIADLSQALEGCRSQASG</sequence>
<dbReference type="FunFam" id="3.40.640.10:FF:000046">
    <property type="entry name" value="Cystathionine gamma-lyase"/>
    <property type="match status" value="1"/>
</dbReference>
<dbReference type="GO" id="GO:0003962">
    <property type="term" value="F:cystathionine gamma-synthase activity"/>
    <property type="evidence" value="ECO:0007669"/>
    <property type="project" value="UniProtKB-EC"/>
</dbReference>
<evidence type="ECO:0000256" key="1">
    <source>
        <dbReference type="ARBA" id="ARBA00001933"/>
    </source>
</evidence>
<keyword evidence="5" id="KW-0808">Transferase</keyword>
<accession>A0A6J4TZ15</accession>
<dbReference type="AlphaFoldDB" id="A0A6J4TZ15"/>
<dbReference type="InterPro" id="IPR015422">
    <property type="entry name" value="PyrdxlP-dep_Trfase_small"/>
</dbReference>
<dbReference type="PANTHER" id="PTHR11808:SF75">
    <property type="entry name" value="CYSTATHIONINE GAMMA-SYNTHASE"/>
    <property type="match status" value="1"/>
</dbReference>
<evidence type="ECO:0000256" key="3">
    <source>
        <dbReference type="PIRSR" id="PIRSR001434-2"/>
    </source>
</evidence>
<dbReference type="EC" id="2.5.1.48" evidence="5"/>
<dbReference type="EMBL" id="CADCWD010000051">
    <property type="protein sequence ID" value="CAA9534104.1"/>
    <property type="molecule type" value="Genomic_DNA"/>
</dbReference>
<reference evidence="5" key="1">
    <citation type="submission" date="2020-02" db="EMBL/GenBank/DDBJ databases">
        <authorList>
            <person name="Meier V. D."/>
        </authorList>
    </citation>
    <scope>NUCLEOTIDE SEQUENCE</scope>
    <source>
        <strain evidence="5">AVDCRST_MAG23</strain>
    </source>
</reference>
<dbReference type="PIRSF" id="PIRSF001434">
    <property type="entry name" value="CGS"/>
    <property type="match status" value="1"/>
</dbReference>
<dbReference type="GO" id="GO:0019343">
    <property type="term" value="P:cysteine biosynthetic process via cystathionine"/>
    <property type="evidence" value="ECO:0007669"/>
    <property type="project" value="TreeGrafter"/>
</dbReference>
<comment type="cofactor">
    <cofactor evidence="1 4">
        <name>pyridoxal 5'-phosphate</name>
        <dbReference type="ChEBI" id="CHEBI:597326"/>
    </cofactor>
</comment>
<dbReference type="InterPro" id="IPR015421">
    <property type="entry name" value="PyrdxlP-dep_Trfase_major"/>
</dbReference>
<dbReference type="InterPro" id="IPR000277">
    <property type="entry name" value="Cys/Met-Metab_PyrdxlP-dep_enz"/>
</dbReference>
<protein>
    <submittedName>
        <fullName evidence="5">Cystathionine gamma-synthase</fullName>
        <ecNumber evidence="5">2.5.1.48</ecNumber>
    </submittedName>
</protein>
<dbReference type="GO" id="GO:0005737">
    <property type="term" value="C:cytoplasm"/>
    <property type="evidence" value="ECO:0007669"/>
    <property type="project" value="TreeGrafter"/>
</dbReference>
<keyword evidence="2 3" id="KW-0663">Pyridoxal phosphate</keyword>
<name>A0A6J4TZ15_9SPHN</name>
<dbReference type="Gene3D" id="3.90.1150.10">
    <property type="entry name" value="Aspartate Aminotransferase, domain 1"/>
    <property type="match status" value="1"/>
</dbReference>
<proteinExistence type="inferred from homology"/>
<gene>
    <name evidence="5" type="ORF">AVDCRST_MAG23-1298</name>
</gene>
<dbReference type="GO" id="GO:0019346">
    <property type="term" value="P:transsulfuration"/>
    <property type="evidence" value="ECO:0007669"/>
    <property type="project" value="InterPro"/>
</dbReference>
<feature type="modified residue" description="N6-(pyridoxal phosphate)lysine" evidence="3">
    <location>
        <position position="199"/>
    </location>
</feature>
<dbReference type="Pfam" id="PF01053">
    <property type="entry name" value="Cys_Met_Meta_PP"/>
    <property type="match status" value="1"/>
</dbReference>
<dbReference type="Gene3D" id="3.40.640.10">
    <property type="entry name" value="Type I PLP-dependent aspartate aminotransferase-like (Major domain)"/>
    <property type="match status" value="1"/>
</dbReference>
<dbReference type="SUPFAM" id="SSF53383">
    <property type="entry name" value="PLP-dependent transferases"/>
    <property type="match status" value="1"/>
</dbReference>
<comment type="similarity">
    <text evidence="4">Belongs to the trans-sulfuration enzymes family.</text>
</comment>
<evidence type="ECO:0000256" key="2">
    <source>
        <dbReference type="ARBA" id="ARBA00022898"/>
    </source>
</evidence>
<dbReference type="InterPro" id="IPR015424">
    <property type="entry name" value="PyrdxlP-dep_Trfase"/>
</dbReference>
<dbReference type="GO" id="GO:0030170">
    <property type="term" value="F:pyridoxal phosphate binding"/>
    <property type="evidence" value="ECO:0007669"/>
    <property type="project" value="InterPro"/>
</dbReference>
<dbReference type="GO" id="GO:0009086">
    <property type="term" value="P:methionine biosynthetic process"/>
    <property type="evidence" value="ECO:0007669"/>
    <property type="project" value="UniProtKB-ARBA"/>
</dbReference>
<evidence type="ECO:0000313" key="5">
    <source>
        <dbReference type="EMBL" id="CAA9534104.1"/>
    </source>
</evidence>
<dbReference type="FunFam" id="3.90.1150.10:FF:000033">
    <property type="entry name" value="Cystathionine gamma-synthase"/>
    <property type="match status" value="1"/>
</dbReference>
<evidence type="ECO:0000256" key="4">
    <source>
        <dbReference type="RuleBase" id="RU362118"/>
    </source>
</evidence>
<dbReference type="GO" id="GO:0004123">
    <property type="term" value="F:cystathionine gamma-lyase activity"/>
    <property type="evidence" value="ECO:0007669"/>
    <property type="project" value="TreeGrafter"/>
</dbReference>
<organism evidence="5">
    <name type="scientific">uncultured Sphingosinicella sp</name>
    <dbReference type="NCBI Taxonomy" id="478748"/>
    <lineage>
        <taxon>Bacteria</taxon>
        <taxon>Pseudomonadati</taxon>
        <taxon>Pseudomonadota</taxon>
        <taxon>Alphaproteobacteria</taxon>
        <taxon>Sphingomonadales</taxon>
        <taxon>Sphingosinicellaceae</taxon>
        <taxon>Sphingosinicella</taxon>
        <taxon>environmental samples</taxon>
    </lineage>
</organism>
<dbReference type="PANTHER" id="PTHR11808">
    <property type="entry name" value="TRANS-SULFURATION ENZYME FAMILY MEMBER"/>
    <property type="match status" value="1"/>
</dbReference>